<evidence type="ECO:0000256" key="1">
    <source>
        <dbReference type="ARBA" id="ARBA00005564"/>
    </source>
</evidence>
<proteinExistence type="inferred from homology"/>
<organism evidence="4 5">
    <name type="scientific">Pelomonas cellulosilytica</name>
    <dbReference type="NCBI Taxonomy" id="2906762"/>
    <lineage>
        <taxon>Bacteria</taxon>
        <taxon>Pseudomonadati</taxon>
        <taxon>Pseudomonadota</taxon>
        <taxon>Betaproteobacteria</taxon>
        <taxon>Burkholderiales</taxon>
        <taxon>Sphaerotilaceae</taxon>
        <taxon>Roseateles</taxon>
    </lineage>
</organism>
<sequence>MQPLARAANPPRRLHVGTYAPQGEGIYSFTIGPDGELTPVGLTANPGSPSWLVADTTAQRVYAAEEGADHVAVYAADATGRLALLQRLPSGGHGPAQMSLGAGRLWVANYSDGRFAALAMQGDGRLGAAQSWLGCPEGACGPDASQATRRPPGSFALGGHEGPHAHMIEISPDGRWLLGTDLGRDRLLVWPLTAEIPMAPRHAVALPRGGGPRHFVCHPTQPGLVYVLQEQASLLATVAFSDDGARVLDEVSVLPEGFAGTSHASGLLLAPGGQHLYAFNRLHDSLAVVSLAQPRAPRVVDHHWVHGSFPRSACRVGRHLYVCNQRSDHLSHFDTSRPEAPRFTGRQTPVPTPAGACAL</sequence>
<dbReference type="RefSeq" id="WP_233374635.1">
    <property type="nucleotide sequence ID" value="NZ_JAJTWU010000010.1"/>
</dbReference>
<keyword evidence="2" id="KW-0313">Glucose metabolism</keyword>
<evidence type="ECO:0000256" key="3">
    <source>
        <dbReference type="SAM" id="MobiDB-lite"/>
    </source>
</evidence>
<comment type="similarity">
    <text evidence="1">Belongs to the cycloisomerase 2 family.</text>
</comment>
<feature type="region of interest" description="Disordered" evidence="3">
    <location>
        <begin position="335"/>
        <end position="359"/>
    </location>
</feature>
<dbReference type="InterPro" id="IPR050282">
    <property type="entry name" value="Cycloisomerase_2"/>
</dbReference>
<dbReference type="InterPro" id="IPR015943">
    <property type="entry name" value="WD40/YVTN_repeat-like_dom_sf"/>
</dbReference>
<name>A0ABS8XX68_9BURK</name>
<dbReference type="PANTHER" id="PTHR30344:SF1">
    <property type="entry name" value="6-PHOSPHOGLUCONOLACTONASE"/>
    <property type="match status" value="1"/>
</dbReference>
<gene>
    <name evidence="4" type="ORF">LXT13_22925</name>
</gene>
<comment type="caution">
    <text evidence="4">The sequence shown here is derived from an EMBL/GenBank/DDBJ whole genome shotgun (WGS) entry which is preliminary data.</text>
</comment>
<protein>
    <submittedName>
        <fullName evidence="4">Lactonase family protein</fullName>
    </submittedName>
</protein>
<evidence type="ECO:0000256" key="2">
    <source>
        <dbReference type="ARBA" id="ARBA00022526"/>
    </source>
</evidence>
<dbReference type="SUPFAM" id="SSF51004">
    <property type="entry name" value="C-terminal (heme d1) domain of cytochrome cd1-nitrite reductase"/>
    <property type="match status" value="1"/>
</dbReference>
<dbReference type="PANTHER" id="PTHR30344">
    <property type="entry name" value="6-PHOSPHOGLUCONOLACTONASE-RELATED"/>
    <property type="match status" value="1"/>
</dbReference>
<dbReference type="Proteomes" id="UP001200741">
    <property type="component" value="Unassembled WGS sequence"/>
</dbReference>
<dbReference type="Gene3D" id="2.130.10.10">
    <property type="entry name" value="YVTN repeat-like/Quinoprotein amine dehydrogenase"/>
    <property type="match status" value="1"/>
</dbReference>
<dbReference type="Pfam" id="PF10282">
    <property type="entry name" value="Lactonase"/>
    <property type="match status" value="1"/>
</dbReference>
<accession>A0ABS8XX68</accession>
<evidence type="ECO:0000313" key="5">
    <source>
        <dbReference type="Proteomes" id="UP001200741"/>
    </source>
</evidence>
<dbReference type="EMBL" id="JAJTWU010000010">
    <property type="protein sequence ID" value="MCE4557252.1"/>
    <property type="molecule type" value="Genomic_DNA"/>
</dbReference>
<keyword evidence="2" id="KW-0119">Carbohydrate metabolism</keyword>
<evidence type="ECO:0000313" key="4">
    <source>
        <dbReference type="EMBL" id="MCE4557252.1"/>
    </source>
</evidence>
<dbReference type="InterPro" id="IPR019405">
    <property type="entry name" value="Lactonase_7-beta_prop"/>
</dbReference>
<dbReference type="InterPro" id="IPR011048">
    <property type="entry name" value="Haem_d1_sf"/>
</dbReference>
<keyword evidence="5" id="KW-1185">Reference proteome</keyword>
<reference evidence="4 5" key="1">
    <citation type="submission" date="2021-12" db="EMBL/GenBank/DDBJ databases">
        <title>Genome seq of P8.</title>
        <authorList>
            <person name="Seo T."/>
        </authorList>
    </citation>
    <scope>NUCLEOTIDE SEQUENCE [LARGE SCALE GENOMIC DNA]</scope>
    <source>
        <strain evidence="4 5">P8</strain>
    </source>
</reference>